<keyword evidence="1" id="KW-0812">Transmembrane</keyword>
<name>A0A0R3RJJ3_9BILA</name>
<accession>A0A0R3RJJ3</accession>
<dbReference type="Proteomes" id="UP000050640">
    <property type="component" value="Unplaced"/>
</dbReference>
<dbReference type="WBParaSite" id="EEL_0000165201-mRNA-1">
    <property type="protein sequence ID" value="EEL_0000165201-mRNA-1"/>
    <property type="gene ID" value="EEL_0000165201"/>
</dbReference>
<proteinExistence type="predicted"/>
<feature type="transmembrane region" description="Helical" evidence="1">
    <location>
        <begin position="363"/>
        <end position="385"/>
    </location>
</feature>
<dbReference type="AlphaFoldDB" id="A0A0R3RJJ3"/>
<evidence type="ECO:0000256" key="1">
    <source>
        <dbReference type="SAM" id="Phobius"/>
    </source>
</evidence>
<reference evidence="3" key="1">
    <citation type="submission" date="2017-02" db="UniProtKB">
        <authorList>
            <consortium name="WormBaseParasite"/>
        </authorList>
    </citation>
    <scope>IDENTIFICATION</scope>
</reference>
<feature type="transmembrane region" description="Helical" evidence="1">
    <location>
        <begin position="140"/>
        <end position="159"/>
    </location>
</feature>
<organism evidence="2 3">
    <name type="scientific">Elaeophora elaphi</name>
    <dbReference type="NCBI Taxonomy" id="1147741"/>
    <lineage>
        <taxon>Eukaryota</taxon>
        <taxon>Metazoa</taxon>
        <taxon>Ecdysozoa</taxon>
        <taxon>Nematoda</taxon>
        <taxon>Chromadorea</taxon>
        <taxon>Rhabditida</taxon>
        <taxon>Spirurina</taxon>
        <taxon>Spiruromorpha</taxon>
        <taxon>Filarioidea</taxon>
        <taxon>Onchocercidae</taxon>
        <taxon>Elaeophora</taxon>
    </lineage>
</organism>
<keyword evidence="1" id="KW-0472">Membrane</keyword>
<keyword evidence="1" id="KW-1133">Transmembrane helix</keyword>
<evidence type="ECO:0000313" key="3">
    <source>
        <dbReference type="WBParaSite" id="EEL_0000165201-mRNA-1"/>
    </source>
</evidence>
<sequence length="420" mass="48444">MTDHHSAIIFNCKQFPSTSKFHDCIGISQSMQEKNGKNFDNEYAVMKSTQFENSIINRRKSCYTSSRNKQLLAEIPFLNITEISTIELSKVAENEEESISKIENMQIWRFEKRSDVRNWKERVGRNESKKAKLNRKWCKLRSIPLLLLPLLLVIIYPPIQLVTAKLKIGSGYCESNSVPLLATSYVVTPALAALFGRTCRCAFDWRAHFCKQIERYKSLLAVPEMHRHENDQLPIVCICRQLISENHCQQFMTQCYFTPGNQHEECTCCFNQPTAFCNQLQCRNGEPIFDVHANTTCICYAPAFYPYNICTYQSSLFYDQGEVVVSANHDDSDYTKYPLHESPVHHEESTAIRLYGIQITPTLAIVILLGLLGLVILLTMILLVVRSCRMQHEHRNRAAKRELAQSILLEQRAEEEKYLP</sequence>
<protein>
    <submittedName>
        <fullName evidence="3">Uncharacterized protein</fullName>
    </submittedName>
</protein>
<evidence type="ECO:0000313" key="2">
    <source>
        <dbReference type="Proteomes" id="UP000050640"/>
    </source>
</evidence>
<keyword evidence="2" id="KW-1185">Reference proteome</keyword>